<reference evidence="2" key="1">
    <citation type="submission" date="2013-07" db="EMBL/GenBank/DDBJ databases">
        <title>Sub-species coevolution in mutualistic symbiosis.</title>
        <authorList>
            <person name="Murfin K."/>
            <person name="Klassen J."/>
            <person name="Lee M."/>
            <person name="Forst S."/>
            <person name="Stock P."/>
            <person name="Goodrich-Blair H."/>
        </authorList>
    </citation>
    <scope>NUCLEOTIDE SEQUENCE [LARGE SCALE GENOMIC DNA]</scope>
    <source>
        <strain evidence="2">Kraussei Quebec</strain>
    </source>
</reference>
<evidence type="ECO:0000313" key="3">
    <source>
        <dbReference type="Proteomes" id="UP000028500"/>
    </source>
</evidence>
<protein>
    <submittedName>
        <fullName evidence="2">Uncharacterized protein</fullName>
    </submittedName>
</protein>
<name>A0A077PHK8_XENBV</name>
<evidence type="ECO:0000313" key="2">
    <source>
        <dbReference type="EMBL" id="CDH20156.1"/>
    </source>
</evidence>
<dbReference type="AlphaFoldDB" id="A0A077PHK8"/>
<dbReference type="Proteomes" id="UP000028500">
    <property type="component" value="Unassembled WGS sequence"/>
</dbReference>
<keyword evidence="3" id="KW-1185">Reference proteome</keyword>
<dbReference type="HOGENOM" id="CLU_189286_0_0_6"/>
<organism evidence="2 3">
    <name type="scientific">Xenorhabdus bovienii str. kraussei Quebec</name>
    <dbReference type="NCBI Taxonomy" id="1398203"/>
    <lineage>
        <taxon>Bacteria</taxon>
        <taxon>Pseudomonadati</taxon>
        <taxon>Pseudomonadota</taxon>
        <taxon>Gammaproteobacteria</taxon>
        <taxon>Enterobacterales</taxon>
        <taxon>Morganellaceae</taxon>
        <taxon>Xenorhabdus</taxon>
    </lineage>
</organism>
<gene>
    <name evidence="2" type="ORF">XBKQ1_2480029</name>
</gene>
<feature type="region of interest" description="Disordered" evidence="1">
    <location>
        <begin position="70"/>
        <end position="89"/>
    </location>
</feature>
<dbReference type="EMBL" id="CBSY010000166">
    <property type="protein sequence ID" value="CDH20156.1"/>
    <property type="molecule type" value="Genomic_DNA"/>
</dbReference>
<feature type="compositionally biased region" description="Basic and acidic residues" evidence="1">
    <location>
        <begin position="73"/>
        <end position="89"/>
    </location>
</feature>
<accession>A0A077PHK8</accession>
<proteinExistence type="predicted"/>
<sequence>MPFFLWRADVVNTWVKGKVALVIDDYHNGNWHCHQCDEPRYGGGLGLVARTKVISITEAAKVVADALPLPEPKPARKTREDKRSASAWF</sequence>
<evidence type="ECO:0000256" key="1">
    <source>
        <dbReference type="SAM" id="MobiDB-lite"/>
    </source>
</evidence>
<comment type="caution">
    <text evidence="2">The sequence shown here is derived from an EMBL/GenBank/DDBJ whole genome shotgun (WGS) entry which is preliminary data.</text>
</comment>